<evidence type="ECO:0000256" key="5">
    <source>
        <dbReference type="ARBA" id="ARBA00023136"/>
    </source>
</evidence>
<evidence type="ECO:0000256" key="2">
    <source>
        <dbReference type="ARBA" id="ARBA00022475"/>
    </source>
</evidence>
<comment type="subcellular location">
    <subcellularLocation>
        <location evidence="1">Cell membrane</location>
        <topology evidence="1">Multi-pass membrane protein</topology>
    </subcellularLocation>
</comment>
<keyword evidence="3 6" id="KW-0812">Transmembrane</keyword>
<dbReference type="PANTHER" id="PTHR30294">
    <property type="entry name" value="MEMBRANE COMPONENT OF ABC TRANSPORTER YHHJ-RELATED"/>
    <property type="match status" value="1"/>
</dbReference>
<dbReference type="InterPro" id="IPR051449">
    <property type="entry name" value="ABC-2_transporter_component"/>
</dbReference>
<feature type="non-terminal residue" evidence="8">
    <location>
        <position position="248"/>
    </location>
</feature>
<evidence type="ECO:0000256" key="1">
    <source>
        <dbReference type="ARBA" id="ARBA00004651"/>
    </source>
</evidence>
<feature type="transmembrane region" description="Helical" evidence="6">
    <location>
        <begin position="21"/>
        <end position="40"/>
    </location>
</feature>
<evidence type="ECO:0000313" key="8">
    <source>
        <dbReference type="EMBL" id="VAW08062.1"/>
    </source>
</evidence>
<organism evidence="8">
    <name type="scientific">hydrothermal vent metagenome</name>
    <dbReference type="NCBI Taxonomy" id="652676"/>
    <lineage>
        <taxon>unclassified sequences</taxon>
        <taxon>metagenomes</taxon>
        <taxon>ecological metagenomes</taxon>
    </lineage>
</organism>
<evidence type="ECO:0000256" key="4">
    <source>
        <dbReference type="ARBA" id="ARBA00022989"/>
    </source>
</evidence>
<accession>A0A3B0T0S8</accession>
<keyword evidence="2" id="KW-1003">Cell membrane</keyword>
<dbReference type="AlphaFoldDB" id="A0A3B0T0S8"/>
<dbReference type="GO" id="GO:0140359">
    <property type="term" value="F:ABC-type transporter activity"/>
    <property type="evidence" value="ECO:0007669"/>
    <property type="project" value="InterPro"/>
</dbReference>
<keyword evidence="4 6" id="KW-1133">Transmembrane helix</keyword>
<proteinExistence type="predicted"/>
<gene>
    <name evidence="8" type="ORF">MNBD_ACTINO02-2236</name>
</gene>
<protein>
    <recommendedName>
        <fullName evidence="7">ABC-2 type transporter transmembrane domain-containing protein</fullName>
    </recommendedName>
</protein>
<sequence length="248" mass="25946">MKALTIANVTLRRMVRDPLSLFFVFVFPLLLVLVIGATFGDGFQPRIGIVEGNGPTAEALAARLRALDGFTPRTVGSASEAADGVARGAYEAAIVIPDDDGGNMLAVQVVVRQGSSARQIRTVIEGAVATEAASLRAADVLVAEGLRPNLRTALGTVDRVEERVAGFSVVERSVDDSPNERPIGAFDLGAAQQLVLFTFLTSLSGGAALIQSRQWGVSRRMLATPTSAATVITGEALGRFSVAIVQAL</sequence>
<dbReference type="InterPro" id="IPR013525">
    <property type="entry name" value="ABC2_TM"/>
</dbReference>
<evidence type="ECO:0000259" key="7">
    <source>
        <dbReference type="Pfam" id="PF12698"/>
    </source>
</evidence>
<dbReference type="EMBL" id="UOEK01000435">
    <property type="protein sequence ID" value="VAW08062.1"/>
    <property type="molecule type" value="Genomic_DNA"/>
</dbReference>
<keyword evidence="5 6" id="KW-0472">Membrane</keyword>
<evidence type="ECO:0000256" key="6">
    <source>
        <dbReference type="SAM" id="Phobius"/>
    </source>
</evidence>
<feature type="domain" description="ABC-2 type transporter transmembrane" evidence="7">
    <location>
        <begin position="20"/>
        <end position="248"/>
    </location>
</feature>
<dbReference type="Pfam" id="PF12698">
    <property type="entry name" value="ABC2_membrane_3"/>
    <property type="match status" value="1"/>
</dbReference>
<dbReference type="PANTHER" id="PTHR30294:SF38">
    <property type="entry name" value="TRANSPORT PERMEASE PROTEIN"/>
    <property type="match status" value="1"/>
</dbReference>
<dbReference type="GO" id="GO:0005886">
    <property type="term" value="C:plasma membrane"/>
    <property type="evidence" value="ECO:0007669"/>
    <property type="project" value="UniProtKB-SubCell"/>
</dbReference>
<name>A0A3B0T0S8_9ZZZZ</name>
<reference evidence="8" key="1">
    <citation type="submission" date="2018-06" db="EMBL/GenBank/DDBJ databases">
        <authorList>
            <person name="Zhirakovskaya E."/>
        </authorList>
    </citation>
    <scope>NUCLEOTIDE SEQUENCE</scope>
</reference>
<evidence type="ECO:0000256" key="3">
    <source>
        <dbReference type="ARBA" id="ARBA00022692"/>
    </source>
</evidence>